<evidence type="ECO:0000313" key="2">
    <source>
        <dbReference type="EMBL" id="CAB4127939.1"/>
    </source>
</evidence>
<dbReference type="NCBIfam" id="TIGR02605">
    <property type="entry name" value="CxxC_CxxC_SSSS"/>
    <property type="match status" value="1"/>
</dbReference>
<name>A0A6J7WP31_9CAUD</name>
<dbReference type="InterPro" id="IPR013429">
    <property type="entry name" value="Regulatory_FmdB_Zinc_ribbon"/>
</dbReference>
<accession>A0A6J7WP31</accession>
<reference evidence="3" key="1">
    <citation type="submission" date="2020-05" db="EMBL/GenBank/DDBJ databases">
        <authorList>
            <person name="Chiriac C."/>
            <person name="Salcher M."/>
            <person name="Ghai R."/>
            <person name="Kavagutti S V."/>
        </authorList>
    </citation>
    <scope>NUCLEOTIDE SEQUENCE</scope>
</reference>
<dbReference type="SMART" id="SM00834">
    <property type="entry name" value="CxxC_CXXC_SSSS"/>
    <property type="match status" value="1"/>
</dbReference>
<evidence type="ECO:0000259" key="1">
    <source>
        <dbReference type="SMART" id="SM00834"/>
    </source>
</evidence>
<organism evidence="3">
    <name type="scientific">uncultured Caudovirales phage</name>
    <dbReference type="NCBI Taxonomy" id="2100421"/>
    <lineage>
        <taxon>Viruses</taxon>
        <taxon>Duplodnaviria</taxon>
        <taxon>Heunggongvirae</taxon>
        <taxon>Uroviricota</taxon>
        <taxon>Caudoviricetes</taxon>
        <taxon>Peduoviridae</taxon>
        <taxon>Maltschvirus</taxon>
        <taxon>Maltschvirus maltsch</taxon>
    </lineage>
</organism>
<dbReference type="EMBL" id="LR796231">
    <property type="protein sequence ID" value="CAB4127939.1"/>
    <property type="molecule type" value="Genomic_DNA"/>
</dbReference>
<sequence length="58" mass="6280">MPTYQYKCPLCQASLTVTRSIHVDDPGYECDNCKVKMNQVIGNIGLSFKGGGWGSGPN</sequence>
<feature type="domain" description="Putative regulatory protein FmdB zinc ribbon" evidence="1">
    <location>
        <begin position="1"/>
        <end position="42"/>
    </location>
</feature>
<evidence type="ECO:0000313" key="3">
    <source>
        <dbReference type="EMBL" id="CAB5219781.1"/>
    </source>
</evidence>
<protein>
    <submittedName>
        <fullName evidence="3">CxxC_CxxC_SSSS, putative regulatory protein, FmdB family</fullName>
    </submittedName>
</protein>
<gene>
    <name evidence="2" type="ORF">UFOVP113_7</name>
    <name evidence="3" type="ORF">UFOVP225_133</name>
</gene>
<proteinExistence type="predicted"/>
<dbReference type="EMBL" id="LR798275">
    <property type="protein sequence ID" value="CAB5219781.1"/>
    <property type="molecule type" value="Genomic_DNA"/>
</dbReference>